<dbReference type="Proteomes" id="UP000652307">
    <property type="component" value="Unassembled WGS sequence"/>
</dbReference>
<sequence>MVSSAIKEHNLKLGEYIVEASSGNTAIYVAFVARKLGLNPIIVVSRQTSVAKVKLIKILGAEIFYGSDDKDADDYYIK</sequence>
<reference evidence="3" key="3">
    <citation type="submission" date="2020-10" db="EMBL/GenBank/DDBJ databases">
        <title>Fervidococcus fontis strain 3639Fd - the first crenarchaeon capable of growth on lipids.</title>
        <authorList>
            <person name="Kochetkova T.V."/>
            <person name="Elcheninov A.G."/>
            <person name="Toschakov S.V."/>
            <person name="Kublanov I.V."/>
        </authorList>
    </citation>
    <scope>NUCLEOTIDE SEQUENCE</scope>
    <source>
        <strain evidence="3">3639Fd</strain>
    </source>
</reference>
<evidence type="ECO:0000259" key="1">
    <source>
        <dbReference type="Pfam" id="PF00291"/>
    </source>
</evidence>
<proteinExistence type="predicted"/>
<dbReference type="EMBL" id="DSFH01000056">
    <property type="protein sequence ID" value="HEW64272.1"/>
    <property type="molecule type" value="Genomic_DNA"/>
</dbReference>
<dbReference type="Gene3D" id="3.40.50.1100">
    <property type="match status" value="1"/>
</dbReference>
<dbReference type="InterPro" id="IPR050214">
    <property type="entry name" value="Cys_Synth/Cystath_Beta-Synth"/>
</dbReference>
<name>A0A2J6N8S6_9CREN</name>
<dbReference type="InterPro" id="IPR036052">
    <property type="entry name" value="TrpB-like_PALP_sf"/>
</dbReference>
<protein>
    <submittedName>
        <fullName evidence="4">Cysteine synthase A</fullName>
    </submittedName>
    <submittedName>
        <fullName evidence="2">Pyridoxal-phosphate dependent enzyme</fullName>
    </submittedName>
</protein>
<feature type="domain" description="Tryptophan synthase beta chain-like PALP" evidence="1">
    <location>
        <begin position="6"/>
        <end position="71"/>
    </location>
</feature>
<evidence type="ECO:0000313" key="5">
    <source>
        <dbReference type="Proteomes" id="UP000237153"/>
    </source>
</evidence>
<accession>A0A2J6N8S6</accession>
<reference evidence="4 5" key="1">
    <citation type="submission" date="2018-01" db="EMBL/GenBank/DDBJ databases">
        <title>Metagenomic assembled genomes from two thermal pools in the Uzon Caldera, Kamchatka, Russia.</title>
        <authorList>
            <person name="Wilkins L."/>
            <person name="Ettinger C."/>
        </authorList>
    </citation>
    <scope>NUCLEOTIDE SEQUENCE [LARGE SCALE GENOMIC DNA]</scope>
    <source>
        <strain evidence="4">ZAV-06</strain>
    </source>
</reference>
<dbReference type="Pfam" id="PF00291">
    <property type="entry name" value="PALP"/>
    <property type="match status" value="1"/>
</dbReference>
<evidence type="ECO:0000313" key="4">
    <source>
        <dbReference type="EMBL" id="PMB75851.1"/>
    </source>
</evidence>
<dbReference type="Proteomes" id="UP000237153">
    <property type="component" value="Unassembled WGS sequence"/>
</dbReference>
<reference evidence="2" key="2">
    <citation type="journal article" date="2020" name="mSystems">
        <title>Genome- and Community-Level Interaction Insights into Carbon Utilization and Element Cycling Functions of Hydrothermarchaeota in Hydrothermal Sediment.</title>
        <authorList>
            <person name="Zhou Z."/>
            <person name="Liu Y."/>
            <person name="Xu W."/>
            <person name="Pan J."/>
            <person name="Luo Z.H."/>
            <person name="Li M."/>
        </authorList>
    </citation>
    <scope>NUCLEOTIDE SEQUENCE [LARGE SCALE GENOMIC DNA]</scope>
    <source>
        <strain evidence="2">SpSt-1261</strain>
    </source>
</reference>
<gene>
    <name evidence="4" type="ORF">C0188_01335</name>
    <name evidence="2" type="ORF">ENO39_04370</name>
    <name evidence="3" type="ORF">IOK49_00245</name>
</gene>
<dbReference type="Proteomes" id="UP000886076">
    <property type="component" value="Unassembled WGS sequence"/>
</dbReference>
<organism evidence="4 5">
    <name type="scientific">Fervidicoccus fontis</name>
    <dbReference type="NCBI Taxonomy" id="683846"/>
    <lineage>
        <taxon>Archaea</taxon>
        <taxon>Thermoproteota</taxon>
        <taxon>Thermoprotei</taxon>
        <taxon>Fervidicoccales</taxon>
        <taxon>Fervidicoccaceae</taxon>
        <taxon>Fervidicoccus</taxon>
    </lineage>
</organism>
<dbReference type="PANTHER" id="PTHR10314">
    <property type="entry name" value="CYSTATHIONINE BETA-SYNTHASE"/>
    <property type="match status" value="1"/>
</dbReference>
<dbReference type="AlphaFoldDB" id="A0A2J6N8S6"/>
<dbReference type="SUPFAM" id="SSF53686">
    <property type="entry name" value="Tryptophan synthase beta subunit-like PLP-dependent enzymes"/>
    <property type="match status" value="1"/>
</dbReference>
<comment type="caution">
    <text evidence="4">The sequence shown here is derived from an EMBL/GenBank/DDBJ whole genome shotgun (WGS) entry which is preliminary data.</text>
</comment>
<evidence type="ECO:0000313" key="2">
    <source>
        <dbReference type="EMBL" id="HEW64272.1"/>
    </source>
</evidence>
<dbReference type="InterPro" id="IPR001926">
    <property type="entry name" value="TrpB-like_PALP"/>
</dbReference>
<dbReference type="EMBL" id="PNIM01000005">
    <property type="protein sequence ID" value="PMB75851.1"/>
    <property type="molecule type" value="Genomic_DNA"/>
</dbReference>
<dbReference type="EMBL" id="JADEZV010000001">
    <property type="protein sequence ID" value="MBE9390520.1"/>
    <property type="molecule type" value="Genomic_DNA"/>
</dbReference>
<evidence type="ECO:0000313" key="3">
    <source>
        <dbReference type="EMBL" id="MBE9390520.1"/>
    </source>
</evidence>